<dbReference type="Pfam" id="PF00009">
    <property type="entry name" value="GTP_EFTU"/>
    <property type="match status" value="1"/>
</dbReference>
<dbReference type="GO" id="GO:0043022">
    <property type="term" value="F:ribosome binding"/>
    <property type="evidence" value="ECO:0007669"/>
    <property type="project" value="UniProtKB-UniRule"/>
</dbReference>
<comment type="similarity">
    <text evidence="1 7">Belongs to the TRAFAC class translation factor GTPase superfamily. Classic translation factor GTPase family. LepA subfamily.</text>
</comment>
<dbReference type="PANTHER" id="PTHR43512">
    <property type="entry name" value="TRANSLATION FACTOR GUF1-RELATED"/>
    <property type="match status" value="1"/>
</dbReference>
<accession>A0A1F6ENF2</accession>
<keyword evidence="4 7" id="KW-0648">Protein biosynthesis</keyword>
<dbReference type="InterPro" id="IPR000640">
    <property type="entry name" value="EFG_V-like"/>
</dbReference>
<dbReference type="Gene3D" id="3.30.70.240">
    <property type="match status" value="1"/>
</dbReference>
<dbReference type="InterPro" id="IPR027417">
    <property type="entry name" value="P-loop_NTPase"/>
</dbReference>
<dbReference type="InterPro" id="IPR041095">
    <property type="entry name" value="EFG_II"/>
</dbReference>
<comment type="catalytic activity">
    <reaction evidence="7">
        <text>GTP + H2O = GDP + phosphate + H(+)</text>
        <dbReference type="Rhea" id="RHEA:19669"/>
        <dbReference type="ChEBI" id="CHEBI:15377"/>
        <dbReference type="ChEBI" id="CHEBI:15378"/>
        <dbReference type="ChEBI" id="CHEBI:37565"/>
        <dbReference type="ChEBI" id="CHEBI:43474"/>
        <dbReference type="ChEBI" id="CHEBI:58189"/>
        <dbReference type="EC" id="3.6.5.n1"/>
    </reaction>
</comment>
<dbReference type="Gene3D" id="3.30.70.870">
    <property type="entry name" value="Elongation Factor G (Translational Gtpase), domain 3"/>
    <property type="match status" value="1"/>
</dbReference>
<organism evidence="9 10">
    <name type="scientific">Candidatus Kaiserbacteria bacterium RIFCSPLOWO2_01_FULL_50_24</name>
    <dbReference type="NCBI Taxonomy" id="1798507"/>
    <lineage>
        <taxon>Bacteria</taxon>
        <taxon>Candidatus Kaiseribacteriota</taxon>
    </lineage>
</organism>
<dbReference type="EMBL" id="MFLU01000007">
    <property type="protein sequence ID" value="OGG75151.1"/>
    <property type="molecule type" value="Genomic_DNA"/>
</dbReference>
<keyword evidence="6 7" id="KW-0472">Membrane</keyword>
<comment type="subcellular location">
    <subcellularLocation>
        <location evidence="7">Cell membrane</location>
        <topology evidence="7">Peripheral membrane protein</topology>
        <orientation evidence="7">Cytoplasmic side</orientation>
    </subcellularLocation>
</comment>
<dbReference type="GO" id="GO:0005886">
    <property type="term" value="C:plasma membrane"/>
    <property type="evidence" value="ECO:0007669"/>
    <property type="project" value="UniProtKB-SubCell"/>
</dbReference>
<evidence type="ECO:0000256" key="7">
    <source>
        <dbReference type="HAMAP-Rule" id="MF_00071"/>
    </source>
</evidence>
<keyword evidence="5 7" id="KW-0342">GTP-binding</keyword>
<feature type="binding site" evidence="7">
    <location>
        <begin position="147"/>
        <end position="150"/>
    </location>
    <ligand>
        <name>GTP</name>
        <dbReference type="ChEBI" id="CHEBI:37565"/>
    </ligand>
</feature>
<dbReference type="NCBIfam" id="TIGR00231">
    <property type="entry name" value="small_GTP"/>
    <property type="match status" value="1"/>
</dbReference>
<dbReference type="PROSITE" id="PS51722">
    <property type="entry name" value="G_TR_2"/>
    <property type="match status" value="1"/>
</dbReference>
<dbReference type="InterPro" id="IPR038363">
    <property type="entry name" value="LepA_C_sf"/>
</dbReference>
<dbReference type="GO" id="GO:0005525">
    <property type="term" value="F:GTP binding"/>
    <property type="evidence" value="ECO:0007669"/>
    <property type="project" value="UniProtKB-UniRule"/>
</dbReference>
<evidence type="ECO:0000259" key="8">
    <source>
        <dbReference type="PROSITE" id="PS51722"/>
    </source>
</evidence>
<evidence type="ECO:0000256" key="3">
    <source>
        <dbReference type="ARBA" id="ARBA00022801"/>
    </source>
</evidence>
<evidence type="ECO:0000313" key="10">
    <source>
        <dbReference type="Proteomes" id="UP000178587"/>
    </source>
</evidence>
<evidence type="ECO:0000256" key="1">
    <source>
        <dbReference type="ARBA" id="ARBA00005454"/>
    </source>
</evidence>
<dbReference type="InterPro" id="IPR009000">
    <property type="entry name" value="Transl_B-barrel_sf"/>
</dbReference>
<dbReference type="Proteomes" id="UP000178587">
    <property type="component" value="Unassembled WGS sequence"/>
</dbReference>
<feature type="domain" description="Tr-type G" evidence="8">
    <location>
        <begin position="1"/>
        <end position="200"/>
    </location>
</feature>
<dbReference type="Pfam" id="PF14492">
    <property type="entry name" value="EFG_III"/>
    <property type="match status" value="1"/>
</dbReference>
<name>A0A1F6ENF2_9BACT</name>
<dbReference type="SUPFAM" id="SSF52540">
    <property type="entry name" value="P-loop containing nucleoside triphosphate hydrolases"/>
    <property type="match status" value="1"/>
</dbReference>
<dbReference type="InterPro" id="IPR000795">
    <property type="entry name" value="T_Tr_GTP-bd_dom"/>
</dbReference>
<dbReference type="NCBIfam" id="TIGR01393">
    <property type="entry name" value="lepA"/>
    <property type="match status" value="1"/>
</dbReference>
<dbReference type="EC" id="3.6.5.n1" evidence="7"/>
<dbReference type="STRING" id="1798507.A3A34_02235"/>
<evidence type="ECO:0000256" key="4">
    <source>
        <dbReference type="ARBA" id="ARBA00022917"/>
    </source>
</evidence>
<evidence type="ECO:0000256" key="5">
    <source>
        <dbReference type="ARBA" id="ARBA00023134"/>
    </source>
</evidence>
<dbReference type="PANTHER" id="PTHR43512:SF4">
    <property type="entry name" value="TRANSLATION FACTOR GUF1 HOMOLOG, CHLOROPLASTIC"/>
    <property type="match status" value="1"/>
</dbReference>
<dbReference type="Pfam" id="PF06421">
    <property type="entry name" value="LepA_C"/>
    <property type="match status" value="1"/>
</dbReference>
<keyword evidence="3 7" id="KW-0378">Hydrolase</keyword>
<dbReference type="PRINTS" id="PR00315">
    <property type="entry name" value="ELONGATNFCT"/>
</dbReference>
<dbReference type="InterPro" id="IPR005225">
    <property type="entry name" value="Small_GTP-bd"/>
</dbReference>
<sequence length="622" mass="69011">MNIRNFSIIAHIDHGKSTLADRMLELTNTIESRKMHEQVLDRMDLEQERGITIKMTPVRMLWHPQNQNVNIKIQNDNAKSKNENSEYILNLIDTPGHVDFAYEVSRALSAVEGVVLLVDATQGVEAQTLSVLGIAKELNLVIIPVVSKIDAPTARTDVIVSELALLLKCDESLVLRVSGKTGEGVAPLLNAVVERIPAPRPRTESAQALTPLEARPPMGLIFDFDYSDHRGVILYVRMFGGVVKKGDTLMFAAAKISFVAQEVGVLTPEESSRPELLEGEIGYIVTGVKKPGVVSVGDTVTSKRVIASALPGYRPPAPVIWASVYPESQDDLVALRQALERLRLTDSSLSYEEESSGVMGKGFRCGFLGMLHLEIVIERLRREFTLALVVTQPTTMYEVTHKNGAVESVYAPTRFPDDGVAERVREVWAHISLITPPEYMGGISQLLYDHEAVVGDTATLPDGKLEVRAEMPLRELMRSFFDRLKSVSSGYASLSYELAGLKDADVVRLDTLVAEEAVPAFARIISRRRIQEEAEAMVERLEKLLPRQLFELKIQTRVSGRIIAARRVSALRKDVTGYLYGGDVTRKMKLLEKQKRGKKKMLARGKVDIPHEVFLKVVKGGE</sequence>
<proteinExistence type="inferred from homology"/>
<comment type="function">
    <text evidence="7">Required for accurate and efficient protein synthesis under certain stress conditions. May act as a fidelity factor of the translation reaction, by catalyzing a one-codon backward translocation of tRNAs on improperly translocated ribosomes. Back-translocation proceeds from a post-translocation (POST) complex to a pre-translocation (PRE) complex, thus giving elongation factor G a second chance to translocate the tRNAs correctly. Binds to ribosomes in a GTP-dependent manner.</text>
</comment>
<feature type="binding site" evidence="7">
    <location>
        <begin position="13"/>
        <end position="18"/>
    </location>
    <ligand>
        <name>GTP</name>
        <dbReference type="ChEBI" id="CHEBI:37565"/>
    </ligand>
</feature>
<dbReference type="SUPFAM" id="SSF54980">
    <property type="entry name" value="EF-G C-terminal domain-like"/>
    <property type="match status" value="2"/>
</dbReference>
<evidence type="ECO:0000256" key="2">
    <source>
        <dbReference type="ARBA" id="ARBA00022741"/>
    </source>
</evidence>
<dbReference type="AlphaFoldDB" id="A0A1F6ENF2"/>
<reference evidence="9 10" key="1">
    <citation type="journal article" date="2016" name="Nat. Commun.">
        <title>Thousands of microbial genomes shed light on interconnected biogeochemical processes in an aquifer system.</title>
        <authorList>
            <person name="Anantharaman K."/>
            <person name="Brown C.T."/>
            <person name="Hug L.A."/>
            <person name="Sharon I."/>
            <person name="Castelle C.J."/>
            <person name="Probst A.J."/>
            <person name="Thomas B.C."/>
            <person name="Singh A."/>
            <person name="Wilkins M.J."/>
            <person name="Karaoz U."/>
            <person name="Brodie E.L."/>
            <person name="Williams K.H."/>
            <person name="Hubbard S.S."/>
            <person name="Banfield J.F."/>
        </authorList>
    </citation>
    <scope>NUCLEOTIDE SEQUENCE [LARGE SCALE GENOMIC DNA]</scope>
</reference>
<keyword evidence="7" id="KW-1003">Cell membrane</keyword>
<dbReference type="InterPro" id="IPR031157">
    <property type="entry name" value="G_TR_CS"/>
</dbReference>
<dbReference type="InterPro" id="IPR006297">
    <property type="entry name" value="EF-4"/>
</dbReference>
<protein>
    <recommendedName>
        <fullName evidence="7">Elongation factor 4</fullName>
        <shortName evidence="7">EF-4</shortName>
        <ecNumber evidence="7">3.6.5.n1</ecNumber>
    </recommendedName>
    <alternativeName>
        <fullName evidence="7">Ribosomal back-translocase LepA</fullName>
    </alternativeName>
</protein>
<evidence type="ECO:0000256" key="6">
    <source>
        <dbReference type="ARBA" id="ARBA00023136"/>
    </source>
</evidence>
<comment type="caution">
    <text evidence="9">The sequence shown here is derived from an EMBL/GenBank/DDBJ whole genome shotgun (WGS) entry which is preliminary data.</text>
</comment>
<dbReference type="HAMAP" id="MF_00071">
    <property type="entry name" value="LepA"/>
    <property type="match status" value="1"/>
</dbReference>
<dbReference type="Gene3D" id="3.40.50.300">
    <property type="entry name" value="P-loop containing nucleotide triphosphate hydrolases"/>
    <property type="match status" value="1"/>
</dbReference>
<dbReference type="Gene3D" id="2.40.30.10">
    <property type="entry name" value="Translation factors"/>
    <property type="match status" value="1"/>
</dbReference>
<dbReference type="InterPro" id="IPR035647">
    <property type="entry name" value="EFG_III/V"/>
</dbReference>
<dbReference type="InterPro" id="IPR013842">
    <property type="entry name" value="LepA_CTD"/>
</dbReference>
<evidence type="ECO:0000313" key="9">
    <source>
        <dbReference type="EMBL" id="OGG75151.1"/>
    </source>
</evidence>
<keyword evidence="2 7" id="KW-0547">Nucleotide-binding</keyword>
<dbReference type="GO" id="GO:0003746">
    <property type="term" value="F:translation elongation factor activity"/>
    <property type="evidence" value="ECO:0007669"/>
    <property type="project" value="UniProtKB-UniRule"/>
</dbReference>
<dbReference type="SUPFAM" id="SSF50447">
    <property type="entry name" value="Translation proteins"/>
    <property type="match status" value="1"/>
</dbReference>
<keyword evidence="9" id="KW-0251">Elongation factor</keyword>
<dbReference type="GO" id="GO:0045727">
    <property type="term" value="P:positive regulation of translation"/>
    <property type="evidence" value="ECO:0007669"/>
    <property type="project" value="UniProtKB-UniRule"/>
</dbReference>
<dbReference type="PROSITE" id="PS00301">
    <property type="entry name" value="G_TR_1"/>
    <property type="match status" value="1"/>
</dbReference>
<dbReference type="Gene3D" id="3.30.70.2570">
    <property type="entry name" value="Elongation factor 4, C-terminal domain"/>
    <property type="match status" value="1"/>
</dbReference>
<gene>
    <name evidence="7" type="primary">lepA</name>
    <name evidence="9" type="ORF">A3A34_02235</name>
</gene>
<dbReference type="Pfam" id="PF00679">
    <property type="entry name" value="EFG_C"/>
    <property type="match status" value="1"/>
</dbReference>
<dbReference type="GO" id="GO:0003924">
    <property type="term" value="F:GTPase activity"/>
    <property type="evidence" value="ECO:0007669"/>
    <property type="project" value="UniProtKB-UniRule"/>
</dbReference>